<dbReference type="Gene3D" id="3.40.50.1820">
    <property type="entry name" value="alpha/beta hydrolase"/>
    <property type="match status" value="1"/>
</dbReference>
<accession>A1K637</accession>
<dbReference type="EC" id="1.11.1.6" evidence="1"/>
<dbReference type="GO" id="GO:0016757">
    <property type="term" value="F:glycosyltransferase activity"/>
    <property type="evidence" value="ECO:0007669"/>
    <property type="project" value="UniProtKB-KW"/>
</dbReference>
<dbReference type="HOGENOM" id="CLU_082991_0_0_4"/>
<keyword evidence="1" id="KW-0808">Transferase</keyword>
<evidence type="ECO:0000313" key="1">
    <source>
        <dbReference type="EMBL" id="CAL94292.1"/>
    </source>
</evidence>
<keyword evidence="2" id="KW-1185">Reference proteome</keyword>
<gene>
    <name evidence="1" type="ordered locus">azo1675</name>
</gene>
<dbReference type="InterPro" id="IPR029058">
    <property type="entry name" value="AB_hydrolase_fold"/>
</dbReference>
<name>A1K637_AZOSB</name>
<proteinExistence type="predicted"/>
<dbReference type="EMBL" id="AM406670">
    <property type="protein sequence ID" value="CAL94292.1"/>
    <property type="molecule type" value="Genomic_DNA"/>
</dbReference>
<dbReference type="SUPFAM" id="SSF53474">
    <property type="entry name" value="alpha/beta-Hydrolases"/>
    <property type="match status" value="1"/>
</dbReference>
<evidence type="ECO:0000313" key="2">
    <source>
        <dbReference type="Proteomes" id="UP000002588"/>
    </source>
</evidence>
<dbReference type="AlphaFoldDB" id="A1K637"/>
<dbReference type="eggNOG" id="COG1073">
    <property type="taxonomic scope" value="Bacteria"/>
</dbReference>
<reference evidence="1 2" key="1">
    <citation type="journal article" date="2006" name="Nat. Biotechnol.">
        <title>Complete genome of the mutualistic, N2-fixing grass endophyte Azoarcus sp. strain BH72.</title>
        <authorList>
            <person name="Krause A."/>
            <person name="Ramakumar A."/>
            <person name="Bartels D."/>
            <person name="Battistoni F."/>
            <person name="Bekel T."/>
            <person name="Boch J."/>
            <person name="Boehm M."/>
            <person name="Friedrich F."/>
            <person name="Hurek T."/>
            <person name="Krause L."/>
            <person name="Linke B."/>
            <person name="McHardy A.C."/>
            <person name="Sarkar A."/>
            <person name="Schneiker S."/>
            <person name="Syed A.A."/>
            <person name="Thauer R."/>
            <person name="Vorhoelter F.-J."/>
            <person name="Weidner S."/>
            <person name="Puehler A."/>
            <person name="Reinhold-Hurek B."/>
            <person name="Kaiser O."/>
            <person name="Goesmann A."/>
        </authorList>
    </citation>
    <scope>NUCLEOTIDE SEQUENCE [LARGE SCALE GENOMIC DNA]</scope>
    <source>
        <strain evidence="1 2">BH72</strain>
    </source>
</reference>
<keyword evidence="1" id="KW-0328">Glycosyltransferase</keyword>
<organism evidence="1 2">
    <name type="scientific">Azoarcus sp. (strain BH72)</name>
    <dbReference type="NCBI Taxonomy" id="418699"/>
    <lineage>
        <taxon>Bacteria</taxon>
        <taxon>Pseudomonadati</taxon>
        <taxon>Pseudomonadota</taxon>
        <taxon>Betaproteobacteria</taxon>
        <taxon>Rhodocyclales</taxon>
        <taxon>Zoogloeaceae</taxon>
        <taxon>Azoarcus</taxon>
    </lineage>
</organism>
<protein>
    <submittedName>
        <fullName evidence="1">Phosphoribosyltransferase</fullName>
        <ecNumber evidence="1">1.11.1.6</ecNumber>
    </submittedName>
</protein>
<sequence length="248" mass="26198">MRCSTHHSAAPPTVKLRHTPIAISADTVWLEGLLSHAPDVRGLAVVLEPGGAEAQRRQDEAVAHSLQESGFATLTLKLLSPYEQVRDPDVRYNTALLGQRLLAASEWIGHQPPLAALPVGLVANDTACAAAIRAAVKSPERFAAIVCLGGRADLAGAGQLRALRVPTRFIVGRSDPHHAMLQQAYELLGSSRDWQRVEGDELHHAGEAVVASAARLTAEWLAQKLPAAAHPSAADNAPLVPPLADGVA</sequence>
<dbReference type="GO" id="GO:0004096">
    <property type="term" value="F:catalase activity"/>
    <property type="evidence" value="ECO:0007669"/>
    <property type="project" value="UniProtKB-EC"/>
</dbReference>
<dbReference type="STRING" id="62928.azo1675"/>
<dbReference type="KEGG" id="aoa:dqs_1825"/>
<dbReference type="KEGG" id="azo:azo1675"/>
<keyword evidence="1" id="KW-0560">Oxidoreductase</keyword>
<dbReference type="Proteomes" id="UP000002588">
    <property type="component" value="Chromosome"/>
</dbReference>
<keyword evidence="1" id="KW-0575">Peroxidase</keyword>